<dbReference type="Gene3D" id="3.30.390.50">
    <property type="entry name" value="CO dehydrogenase flavoprotein, C-terminal domain"/>
    <property type="match status" value="1"/>
</dbReference>
<dbReference type="RefSeq" id="WP_058890284.1">
    <property type="nucleotide sequence ID" value="NZ_LQBL01000005.1"/>
</dbReference>
<dbReference type="SUPFAM" id="SSF55447">
    <property type="entry name" value="CO dehydrogenase flavoprotein C-terminal domain-like"/>
    <property type="match status" value="1"/>
</dbReference>
<dbReference type="Pfam" id="PF00941">
    <property type="entry name" value="FAD_binding_5"/>
    <property type="match status" value="1"/>
</dbReference>
<keyword evidence="1" id="KW-0560">Oxidoreductase</keyword>
<protein>
    <submittedName>
        <fullName evidence="3">Molybdopterin dehydrogenase</fullName>
    </submittedName>
</protein>
<dbReference type="InterPro" id="IPR005107">
    <property type="entry name" value="CO_DH_flav_C"/>
</dbReference>
<dbReference type="SMART" id="SM01092">
    <property type="entry name" value="CO_deh_flav_C"/>
    <property type="match status" value="1"/>
</dbReference>
<gene>
    <name evidence="3" type="ORF">AVL62_13580</name>
</gene>
<sequence length="337" mass="36096">MRPFTYERATSVTDALRRSVSASTDGERAAYLAGGTNLVDHLRLGIRETDRLIDVSHLDLTEVEELDGGGVRIGALARNSDVAAHPLVRTAFPLVSAAMLAGASGQLRSMATMGGNLLQRTRCVYFQDASTPCNKREPGSGCSAIEGFGTYNALIGASPSCVAVHPSDLCVALAALDVTVVAQGPLGERRIDFADLHRLPGDRPDVDTTLERNELITAIEVAGPPFARHSRYRKLRERASYAFATVSVAAALDVQDGHVADVRIGLGGVAHKPWRAHRAEDALRGGPATPEAYVAAIDAELAQARPGEDNRYKVSQLRRVVPAVLQELTHHRQGERG</sequence>
<dbReference type="InterPro" id="IPR051312">
    <property type="entry name" value="Diverse_Substr_Oxidored"/>
</dbReference>
<dbReference type="InterPro" id="IPR036683">
    <property type="entry name" value="CO_DH_flav_C_dom_sf"/>
</dbReference>
<evidence type="ECO:0000313" key="4">
    <source>
        <dbReference type="Proteomes" id="UP000054837"/>
    </source>
</evidence>
<dbReference type="Gene3D" id="3.30.43.10">
    <property type="entry name" value="Uridine Diphospho-n-acetylenolpyruvylglucosamine Reductase, domain 2"/>
    <property type="match status" value="1"/>
</dbReference>
<dbReference type="STRING" id="767452.AVL62_13580"/>
<dbReference type="PROSITE" id="PS51387">
    <property type="entry name" value="FAD_PCMH"/>
    <property type="match status" value="1"/>
</dbReference>
<evidence type="ECO:0000259" key="2">
    <source>
        <dbReference type="PROSITE" id="PS51387"/>
    </source>
</evidence>
<dbReference type="InterPro" id="IPR016166">
    <property type="entry name" value="FAD-bd_PCMH"/>
</dbReference>
<feature type="domain" description="FAD-binding PCMH-type" evidence="2">
    <location>
        <begin position="1"/>
        <end position="226"/>
    </location>
</feature>
<accession>A0A0W8IBY8</accession>
<dbReference type="SUPFAM" id="SSF56176">
    <property type="entry name" value="FAD-binding/transporter-associated domain-like"/>
    <property type="match status" value="1"/>
</dbReference>
<evidence type="ECO:0000313" key="3">
    <source>
        <dbReference type="EMBL" id="KUG57449.1"/>
    </source>
</evidence>
<reference evidence="3 4" key="1">
    <citation type="submission" date="2015-12" db="EMBL/GenBank/DDBJ databases">
        <title>Serinicoccus chungangenesis strain CD08_5 genome sequencing and assembly.</title>
        <authorList>
            <person name="Chander A.M."/>
            <person name="Kaur G."/>
            <person name="Nair G.R."/>
            <person name="Dhawan D.K."/>
            <person name="Kochhar R.K."/>
            <person name="Mayilraj S."/>
            <person name="Bhadada S.K."/>
        </authorList>
    </citation>
    <scope>NUCLEOTIDE SEQUENCE [LARGE SCALE GENOMIC DNA]</scope>
    <source>
        <strain evidence="3 4">CD08_5</strain>
    </source>
</reference>
<comment type="caution">
    <text evidence="3">The sequence shown here is derived from an EMBL/GenBank/DDBJ whole genome shotgun (WGS) entry which is preliminary data.</text>
</comment>
<evidence type="ECO:0000256" key="1">
    <source>
        <dbReference type="ARBA" id="ARBA00023002"/>
    </source>
</evidence>
<dbReference type="PANTHER" id="PTHR42659">
    <property type="entry name" value="XANTHINE DEHYDROGENASE SUBUNIT C-RELATED"/>
    <property type="match status" value="1"/>
</dbReference>
<dbReference type="EMBL" id="LQBL01000005">
    <property type="protein sequence ID" value="KUG57449.1"/>
    <property type="molecule type" value="Genomic_DNA"/>
</dbReference>
<dbReference type="InterPro" id="IPR036318">
    <property type="entry name" value="FAD-bd_PCMH-like_sf"/>
</dbReference>
<organism evidence="3 4">
    <name type="scientific">Serinicoccus chungangensis</name>
    <dbReference type="NCBI Taxonomy" id="767452"/>
    <lineage>
        <taxon>Bacteria</taxon>
        <taxon>Bacillati</taxon>
        <taxon>Actinomycetota</taxon>
        <taxon>Actinomycetes</taxon>
        <taxon>Micrococcales</taxon>
        <taxon>Ornithinimicrobiaceae</taxon>
        <taxon>Serinicoccus</taxon>
    </lineage>
</organism>
<keyword evidence="4" id="KW-1185">Reference proteome</keyword>
<dbReference type="OrthoDB" id="9814706at2"/>
<dbReference type="InterPro" id="IPR016167">
    <property type="entry name" value="FAD-bd_PCMH_sub1"/>
</dbReference>
<proteinExistence type="predicted"/>
<dbReference type="InterPro" id="IPR002346">
    <property type="entry name" value="Mopterin_DH_FAD-bd"/>
</dbReference>
<dbReference type="AlphaFoldDB" id="A0A0W8IBY8"/>
<dbReference type="Gene3D" id="3.30.465.10">
    <property type="match status" value="2"/>
</dbReference>
<dbReference type="GO" id="GO:0016491">
    <property type="term" value="F:oxidoreductase activity"/>
    <property type="evidence" value="ECO:0007669"/>
    <property type="project" value="UniProtKB-KW"/>
</dbReference>
<dbReference type="PANTHER" id="PTHR42659:SF1">
    <property type="entry name" value="OXIDOREDUCTASE"/>
    <property type="match status" value="1"/>
</dbReference>
<dbReference type="Proteomes" id="UP000054837">
    <property type="component" value="Unassembled WGS sequence"/>
</dbReference>
<dbReference type="Pfam" id="PF03450">
    <property type="entry name" value="CO_deh_flav_C"/>
    <property type="match status" value="1"/>
</dbReference>
<dbReference type="GO" id="GO:0071949">
    <property type="term" value="F:FAD binding"/>
    <property type="evidence" value="ECO:0007669"/>
    <property type="project" value="InterPro"/>
</dbReference>
<dbReference type="InterPro" id="IPR016169">
    <property type="entry name" value="FAD-bd_PCMH_sub2"/>
</dbReference>
<name>A0A0W8IBY8_9MICO</name>